<gene>
    <name evidence="2" type="ORF">NNX28_08170</name>
</gene>
<keyword evidence="1" id="KW-1133">Transmembrane helix</keyword>
<evidence type="ECO:0000313" key="2">
    <source>
        <dbReference type="EMBL" id="MCQ1949906.1"/>
    </source>
</evidence>
<accession>A0ABT1NQN9</accession>
<name>A0ABT1NQN9_9MICC</name>
<keyword evidence="1" id="KW-0812">Transmembrane</keyword>
<reference evidence="2 3" key="1">
    <citation type="submission" date="2022-07" db="EMBL/GenBank/DDBJ databases">
        <title>Novel species in genus Arthrobacter.</title>
        <authorList>
            <person name="Liu Y."/>
        </authorList>
    </citation>
    <scope>NUCLEOTIDE SEQUENCE [LARGE SCALE GENOMIC DNA]</scope>
    <source>
        <strain evidence="3">zg-Y859</strain>
    </source>
</reference>
<comment type="caution">
    <text evidence="2">The sequence shown here is derived from an EMBL/GenBank/DDBJ whole genome shotgun (WGS) entry which is preliminary data.</text>
</comment>
<evidence type="ECO:0000313" key="3">
    <source>
        <dbReference type="Proteomes" id="UP001206924"/>
    </source>
</evidence>
<dbReference type="Proteomes" id="UP001206924">
    <property type="component" value="Unassembled WGS sequence"/>
</dbReference>
<keyword evidence="1" id="KW-0472">Membrane</keyword>
<protein>
    <submittedName>
        <fullName evidence="2">Uncharacterized protein</fullName>
    </submittedName>
</protein>
<sequence>MANTQTHNEHTNTTVRNANDIKVSTRTLEFAVYVLAVIATIITAAVVGDNASENGLDAFNAAQAMEYITFLTVGLMVARGLAKSGHRGHNSNNNA</sequence>
<proteinExistence type="predicted"/>
<keyword evidence="3" id="KW-1185">Reference proteome</keyword>
<feature type="transmembrane region" description="Helical" evidence="1">
    <location>
        <begin position="60"/>
        <end position="82"/>
    </location>
</feature>
<organism evidence="2 3">
    <name type="scientific">Arthrobacter jinronghuae</name>
    <dbReference type="NCBI Taxonomy" id="2964609"/>
    <lineage>
        <taxon>Bacteria</taxon>
        <taxon>Bacillati</taxon>
        <taxon>Actinomycetota</taxon>
        <taxon>Actinomycetes</taxon>
        <taxon>Micrococcales</taxon>
        <taxon>Micrococcaceae</taxon>
        <taxon>Arthrobacter</taxon>
    </lineage>
</organism>
<feature type="transmembrane region" description="Helical" evidence="1">
    <location>
        <begin position="30"/>
        <end position="48"/>
    </location>
</feature>
<dbReference type="RefSeq" id="WP_255797950.1">
    <property type="nucleotide sequence ID" value="NZ_CP104263.1"/>
</dbReference>
<evidence type="ECO:0000256" key="1">
    <source>
        <dbReference type="SAM" id="Phobius"/>
    </source>
</evidence>
<dbReference type="EMBL" id="JANFLP010000008">
    <property type="protein sequence ID" value="MCQ1949906.1"/>
    <property type="molecule type" value="Genomic_DNA"/>
</dbReference>